<name>A0A7I4DB47_PHYPA</name>
<dbReference type="Gramene" id="Pp3c3_18900V3.5">
    <property type="protein sequence ID" value="Pp3c3_18900V3.5"/>
    <property type="gene ID" value="Pp3c3_18900"/>
</dbReference>
<dbReference type="GO" id="GO:0017128">
    <property type="term" value="F:phospholipid scramblase activity"/>
    <property type="evidence" value="ECO:0000318"/>
    <property type="project" value="GO_Central"/>
</dbReference>
<dbReference type="KEGG" id="ppp:112280395"/>
<dbReference type="GO" id="GO:0005886">
    <property type="term" value="C:plasma membrane"/>
    <property type="evidence" value="ECO:0000318"/>
    <property type="project" value="GO_Central"/>
</dbReference>
<evidence type="ECO:0000256" key="2">
    <source>
        <dbReference type="SAM" id="MobiDB-lite"/>
    </source>
</evidence>
<dbReference type="InterPro" id="IPR025659">
    <property type="entry name" value="Tubby-like_C"/>
</dbReference>
<dbReference type="OrthoDB" id="191150at2759"/>
<evidence type="ECO:0000313" key="3">
    <source>
        <dbReference type="EnsemblPlants" id="Pp3c3_18900V3.5"/>
    </source>
</evidence>
<evidence type="ECO:0000256" key="1">
    <source>
        <dbReference type="ARBA" id="ARBA00005350"/>
    </source>
</evidence>
<dbReference type="EnsemblPlants" id="Pp3c3_18900V3.5">
    <property type="protein sequence ID" value="Pp3c3_18900V3.5"/>
    <property type="gene ID" value="Pp3c3_18900"/>
</dbReference>
<gene>
    <name evidence="3" type="primary">LOC112280395</name>
</gene>
<reference evidence="3 4" key="2">
    <citation type="journal article" date="2018" name="Plant J.">
        <title>The Physcomitrella patens chromosome-scale assembly reveals moss genome structure and evolution.</title>
        <authorList>
            <person name="Lang D."/>
            <person name="Ullrich K.K."/>
            <person name="Murat F."/>
            <person name="Fuchs J."/>
            <person name="Jenkins J."/>
            <person name="Haas F.B."/>
            <person name="Piednoel M."/>
            <person name="Gundlach H."/>
            <person name="Van Bel M."/>
            <person name="Meyberg R."/>
            <person name="Vives C."/>
            <person name="Morata J."/>
            <person name="Symeonidi A."/>
            <person name="Hiss M."/>
            <person name="Muchero W."/>
            <person name="Kamisugi Y."/>
            <person name="Saleh O."/>
            <person name="Blanc G."/>
            <person name="Decker E.L."/>
            <person name="van Gessel N."/>
            <person name="Grimwood J."/>
            <person name="Hayes R.D."/>
            <person name="Graham S.W."/>
            <person name="Gunter L.E."/>
            <person name="McDaniel S.F."/>
            <person name="Hoernstein S.N.W."/>
            <person name="Larsson A."/>
            <person name="Li F.W."/>
            <person name="Perroud P.F."/>
            <person name="Phillips J."/>
            <person name="Ranjan P."/>
            <person name="Rokshar D.S."/>
            <person name="Rothfels C.J."/>
            <person name="Schneider L."/>
            <person name="Shu S."/>
            <person name="Stevenson D.W."/>
            <person name="Thummler F."/>
            <person name="Tillich M."/>
            <person name="Villarreal Aguilar J.C."/>
            <person name="Widiez T."/>
            <person name="Wong G.K."/>
            <person name="Wymore A."/>
            <person name="Zhang Y."/>
            <person name="Zimmer A.D."/>
            <person name="Quatrano R.S."/>
            <person name="Mayer K.F.X."/>
            <person name="Goodstein D."/>
            <person name="Casacuberta J.M."/>
            <person name="Vandepoele K."/>
            <person name="Reski R."/>
            <person name="Cuming A.C."/>
            <person name="Tuskan G.A."/>
            <person name="Maumus F."/>
            <person name="Salse J."/>
            <person name="Schmutz J."/>
            <person name="Rensing S.A."/>
        </authorList>
    </citation>
    <scope>NUCLEOTIDE SEQUENCE [LARGE SCALE GENOMIC DNA]</scope>
    <source>
        <strain evidence="3 4">cv. Gransden 2004</strain>
    </source>
</reference>
<dbReference type="AlphaFoldDB" id="A0A7I4DB47"/>
<sequence length="551" mass="61870">MRRLWNSRIMSVCNWRELERPGAMTRGRRLASQLVQGSFSLSNGVRSSHSRGSGSYISTGELLRSEARHMCEHDVGIRTRLVGRRASHRNEGNFLNRIPNLMSYCDDGVRVMDISNKHRYLDYSNRQWFEFQKRAMSSSEQAVKTSDNQEVKTADVSQSNDSVGLKQPPLSQPLEGTLMPTSEEEEMIAPILSRPDLLVTRNVEWANLALGFEQQNKYLIVDPREPEVPVGYIVEKSNVLLRQVMRTRRPFVVSLLNANGEEVCQVRRPAFLINSSIFVEVNGKVIGECHRRWHLWKRIYDVYIGNKQFATVENPGFWNWNFTLMDDRGGVLAEIDRSWRGFGYEFLTDAGQYVIRFGDVLPKASIQHATPVSVEAVDRKPFLLTKSEKTGAAEMQELRQAADQVDALEVVRPLSLTERAVALALAVSLDNDYFSRHSQTGVGMPMPIPFYTSESAATEDSHPESSNAGSETGHEVFPSEGYQGSHDSNTGREGGTPDGTKDEMLADDPFFGMFDEPESGGQINDDQFFDDTPDSGDSWGSSDWGIGDSES</sequence>
<dbReference type="PANTHER" id="PTHR23248:SF9">
    <property type="entry name" value="PHOSPHOLIPID SCRAMBLASE"/>
    <property type="match status" value="1"/>
</dbReference>
<accession>A0A7I4DB47</accession>
<dbReference type="RefSeq" id="XP_024371616.1">
    <property type="nucleotide sequence ID" value="XM_024515848.2"/>
</dbReference>
<dbReference type="EnsemblPlants" id="Pp3c3_18900V3.4">
    <property type="protein sequence ID" value="Pp3c3_18900V3.4"/>
    <property type="gene ID" value="Pp3c3_18900"/>
</dbReference>
<dbReference type="Proteomes" id="UP000006727">
    <property type="component" value="Chromosome 3"/>
</dbReference>
<evidence type="ECO:0000313" key="4">
    <source>
        <dbReference type="Proteomes" id="UP000006727"/>
    </source>
</evidence>
<dbReference type="SUPFAM" id="SSF54518">
    <property type="entry name" value="Tubby C-terminal domain-like"/>
    <property type="match status" value="1"/>
</dbReference>
<dbReference type="PANTHER" id="PTHR23248">
    <property type="entry name" value="PHOSPHOLIPID SCRAMBLASE-RELATED"/>
    <property type="match status" value="1"/>
</dbReference>
<dbReference type="EMBL" id="ABEU02000003">
    <property type="status" value="NOT_ANNOTATED_CDS"/>
    <property type="molecule type" value="Genomic_DNA"/>
</dbReference>
<organism evidence="3 4">
    <name type="scientific">Physcomitrium patens</name>
    <name type="common">Spreading-leaved earth moss</name>
    <name type="synonym">Physcomitrella patens</name>
    <dbReference type="NCBI Taxonomy" id="3218"/>
    <lineage>
        <taxon>Eukaryota</taxon>
        <taxon>Viridiplantae</taxon>
        <taxon>Streptophyta</taxon>
        <taxon>Embryophyta</taxon>
        <taxon>Bryophyta</taxon>
        <taxon>Bryophytina</taxon>
        <taxon>Bryopsida</taxon>
        <taxon>Funariidae</taxon>
        <taxon>Funariales</taxon>
        <taxon>Funariaceae</taxon>
        <taxon>Physcomitrium</taxon>
    </lineage>
</organism>
<feature type="compositionally biased region" description="Low complexity" evidence="2">
    <location>
        <begin position="535"/>
        <end position="551"/>
    </location>
</feature>
<feature type="region of interest" description="Disordered" evidence="2">
    <location>
        <begin position="444"/>
        <end position="551"/>
    </location>
</feature>
<keyword evidence="4" id="KW-1185">Reference proteome</keyword>
<proteinExistence type="inferred from homology"/>
<feature type="region of interest" description="Disordered" evidence="2">
    <location>
        <begin position="140"/>
        <end position="174"/>
    </location>
</feature>
<dbReference type="GeneID" id="112280395"/>
<feature type="compositionally biased region" description="Polar residues" evidence="2">
    <location>
        <begin position="452"/>
        <end position="470"/>
    </location>
</feature>
<reference evidence="3 4" key="1">
    <citation type="journal article" date="2008" name="Science">
        <title>The Physcomitrella genome reveals evolutionary insights into the conquest of land by plants.</title>
        <authorList>
            <person name="Rensing S."/>
            <person name="Lang D."/>
            <person name="Zimmer A."/>
            <person name="Terry A."/>
            <person name="Salamov A."/>
            <person name="Shapiro H."/>
            <person name="Nishiyama T."/>
            <person name="Perroud P.-F."/>
            <person name="Lindquist E."/>
            <person name="Kamisugi Y."/>
            <person name="Tanahashi T."/>
            <person name="Sakakibara K."/>
            <person name="Fujita T."/>
            <person name="Oishi K."/>
            <person name="Shin-I T."/>
            <person name="Kuroki Y."/>
            <person name="Toyoda A."/>
            <person name="Suzuki Y."/>
            <person name="Hashimoto A."/>
            <person name="Yamaguchi K."/>
            <person name="Sugano A."/>
            <person name="Kohara Y."/>
            <person name="Fujiyama A."/>
            <person name="Anterola A."/>
            <person name="Aoki S."/>
            <person name="Ashton N."/>
            <person name="Barbazuk W.B."/>
            <person name="Barker E."/>
            <person name="Bennetzen J."/>
            <person name="Bezanilla M."/>
            <person name="Blankenship R."/>
            <person name="Cho S.H."/>
            <person name="Dutcher S."/>
            <person name="Estelle M."/>
            <person name="Fawcett J.A."/>
            <person name="Gundlach H."/>
            <person name="Hanada K."/>
            <person name="Heyl A."/>
            <person name="Hicks K.A."/>
            <person name="Hugh J."/>
            <person name="Lohr M."/>
            <person name="Mayer K."/>
            <person name="Melkozernov A."/>
            <person name="Murata T."/>
            <person name="Nelson D."/>
            <person name="Pils B."/>
            <person name="Prigge M."/>
            <person name="Reiss B."/>
            <person name="Renner T."/>
            <person name="Rombauts S."/>
            <person name="Rushton P."/>
            <person name="Sanderfoot A."/>
            <person name="Schween G."/>
            <person name="Shiu S.-H."/>
            <person name="Stueber K."/>
            <person name="Theodoulou F.L."/>
            <person name="Tu H."/>
            <person name="Van de Peer Y."/>
            <person name="Verrier P.J."/>
            <person name="Waters E."/>
            <person name="Wood A."/>
            <person name="Yang L."/>
            <person name="Cove D."/>
            <person name="Cuming A."/>
            <person name="Hasebe M."/>
            <person name="Lucas S."/>
            <person name="Mishler D.B."/>
            <person name="Reski R."/>
            <person name="Grigoriev I."/>
            <person name="Quatrano R.S."/>
            <person name="Boore J.L."/>
        </authorList>
    </citation>
    <scope>NUCLEOTIDE SEQUENCE [LARGE SCALE GENOMIC DNA]</scope>
    <source>
        <strain evidence="3 4">cv. Gransden 2004</strain>
    </source>
</reference>
<dbReference type="Pfam" id="PF03803">
    <property type="entry name" value="Scramblase"/>
    <property type="match status" value="1"/>
</dbReference>
<protein>
    <recommendedName>
        <fullName evidence="5">Phospholipid scramblase</fullName>
    </recommendedName>
</protein>
<dbReference type="Gramene" id="Pp3c3_18900V3.4">
    <property type="protein sequence ID" value="Pp3c3_18900V3.4"/>
    <property type="gene ID" value="Pp3c3_18900"/>
</dbReference>
<dbReference type="GO" id="GO:0017121">
    <property type="term" value="P:plasma membrane phospholipid scrambling"/>
    <property type="evidence" value="ECO:0000318"/>
    <property type="project" value="GO_Central"/>
</dbReference>
<comment type="similarity">
    <text evidence="1">Belongs to the phospholipid scramblase family.</text>
</comment>
<evidence type="ECO:0008006" key="5">
    <source>
        <dbReference type="Google" id="ProtNLM"/>
    </source>
</evidence>
<dbReference type="InterPro" id="IPR005552">
    <property type="entry name" value="Scramblase"/>
</dbReference>
<reference evidence="3" key="3">
    <citation type="submission" date="2020-12" db="UniProtKB">
        <authorList>
            <consortium name="EnsemblPlants"/>
        </authorList>
    </citation>
    <scope>IDENTIFICATION</scope>
</reference>